<dbReference type="OrthoDB" id="583124at2"/>
<dbReference type="Gene3D" id="1.10.3730.20">
    <property type="match status" value="1"/>
</dbReference>
<feature type="transmembrane region" description="Helical" evidence="12">
    <location>
        <begin position="92"/>
        <end position="109"/>
    </location>
</feature>
<dbReference type="HOGENOM" id="CLU_131462_6_1_3"/>
<dbReference type="TCDB" id="2.A.7.33.4">
    <property type="family name" value="the drug/metabolite transporter (dmt) superfamily"/>
</dbReference>
<evidence type="ECO:0000256" key="10">
    <source>
        <dbReference type="ARBA" id="ARBA00023098"/>
    </source>
</evidence>
<feature type="transmembrane region" description="Helical" evidence="12">
    <location>
        <begin position="5"/>
        <end position="22"/>
    </location>
</feature>
<keyword evidence="7 12" id="KW-0812">Transmembrane</keyword>
<dbReference type="InterPro" id="IPR000620">
    <property type="entry name" value="EamA_dom"/>
</dbReference>
<dbReference type="SUPFAM" id="SSF103481">
    <property type="entry name" value="Multidrug resistance efflux transporter EmrE"/>
    <property type="match status" value="1"/>
</dbReference>
<evidence type="ECO:0000256" key="4">
    <source>
        <dbReference type="ARBA" id="ARBA00022516"/>
    </source>
</evidence>
<keyword evidence="11 12" id="KW-0472">Membrane</keyword>
<accession>K9Z157</accession>
<dbReference type="PANTHER" id="PTHR30561:SF9">
    <property type="entry name" value="4-AMINO-4-DEOXY-L-ARABINOSE-PHOSPHOUNDECAPRENOL FLIPPASE SUBUNIT ARNF-RELATED"/>
    <property type="match status" value="1"/>
</dbReference>
<dbReference type="RefSeq" id="WP_015231072.1">
    <property type="nucleotide sequence ID" value="NC_019780.1"/>
</dbReference>
<evidence type="ECO:0000256" key="1">
    <source>
        <dbReference type="ARBA" id="ARBA00004651"/>
    </source>
</evidence>
<keyword evidence="3" id="KW-1003">Cell membrane</keyword>
<keyword evidence="6" id="KW-0441">Lipid A biosynthesis</keyword>
<comment type="subcellular location">
    <subcellularLocation>
        <location evidence="1">Cell membrane</location>
        <topology evidence="1">Multi-pass membrane protein</topology>
    </subcellularLocation>
</comment>
<evidence type="ECO:0000256" key="5">
    <source>
        <dbReference type="ARBA" id="ARBA00022519"/>
    </source>
</evidence>
<dbReference type="Proteomes" id="UP000010482">
    <property type="component" value="Chromosome"/>
</dbReference>
<keyword evidence="5" id="KW-0997">Cell inner membrane</keyword>
<keyword evidence="4" id="KW-0444">Lipid biosynthesis</keyword>
<dbReference type="GO" id="GO:0009103">
    <property type="term" value="P:lipopolysaccharide biosynthetic process"/>
    <property type="evidence" value="ECO:0007669"/>
    <property type="project" value="UniProtKB-KW"/>
</dbReference>
<evidence type="ECO:0000256" key="3">
    <source>
        <dbReference type="ARBA" id="ARBA00022475"/>
    </source>
</evidence>
<dbReference type="eggNOG" id="ENOG5030HWE">
    <property type="taxonomic scope" value="Bacteria"/>
</dbReference>
<feature type="domain" description="EamA" evidence="13">
    <location>
        <begin position="37"/>
        <end position="109"/>
    </location>
</feature>
<protein>
    <submittedName>
        <fullName evidence="14">EamA-like transporter family</fullName>
    </submittedName>
</protein>
<feature type="transmembrane region" description="Helical" evidence="12">
    <location>
        <begin position="42"/>
        <end position="59"/>
    </location>
</feature>
<keyword evidence="10" id="KW-0443">Lipid metabolism</keyword>
<gene>
    <name evidence="14" type="ORF">Dacsa_3618</name>
</gene>
<evidence type="ECO:0000259" key="13">
    <source>
        <dbReference type="Pfam" id="PF00892"/>
    </source>
</evidence>
<dbReference type="KEGG" id="dsl:Dacsa_3618"/>
<dbReference type="Pfam" id="PF00892">
    <property type="entry name" value="EamA"/>
    <property type="match status" value="1"/>
</dbReference>
<dbReference type="GO" id="GO:0022857">
    <property type="term" value="F:transmembrane transporter activity"/>
    <property type="evidence" value="ECO:0007669"/>
    <property type="project" value="InterPro"/>
</dbReference>
<evidence type="ECO:0000256" key="12">
    <source>
        <dbReference type="SAM" id="Phobius"/>
    </source>
</evidence>
<organism evidence="14 15">
    <name type="scientific">Dactylococcopsis salina (strain PCC 8305)</name>
    <name type="common">Myxobactron salinum</name>
    <dbReference type="NCBI Taxonomy" id="13035"/>
    <lineage>
        <taxon>Bacteria</taxon>
        <taxon>Bacillati</taxon>
        <taxon>Cyanobacteriota</taxon>
        <taxon>Cyanophyceae</taxon>
        <taxon>Nodosilineales</taxon>
        <taxon>Cymatolegaceae</taxon>
        <taxon>Dactylococcopsis</taxon>
    </lineage>
</organism>
<keyword evidence="15" id="KW-1185">Reference proteome</keyword>
<proteinExistence type="inferred from homology"/>
<keyword evidence="8" id="KW-0448">Lipopolysaccharide biosynthesis</keyword>
<dbReference type="InterPro" id="IPR000390">
    <property type="entry name" value="Small_drug/metabolite_transptr"/>
</dbReference>
<evidence type="ECO:0000313" key="15">
    <source>
        <dbReference type="Proteomes" id="UP000010482"/>
    </source>
</evidence>
<dbReference type="PANTHER" id="PTHR30561">
    <property type="entry name" value="SMR FAMILY PROTON-DEPENDENT DRUG EFFLUX TRANSPORTER SUGE"/>
    <property type="match status" value="1"/>
</dbReference>
<feature type="transmembrane region" description="Helical" evidence="12">
    <location>
        <begin position="66"/>
        <end position="86"/>
    </location>
</feature>
<dbReference type="EMBL" id="CP003944">
    <property type="protein sequence ID" value="AFZ52098.1"/>
    <property type="molecule type" value="Genomic_DNA"/>
</dbReference>
<dbReference type="InterPro" id="IPR037185">
    <property type="entry name" value="EmrE-like"/>
</dbReference>
<evidence type="ECO:0000256" key="8">
    <source>
        <dbReference type="ARBA" id="ARBA00022985"/>
    </source>
</evidence>
<evidence type="ECO:0000256" key="2">
    <source>
        <dbReference type="ARBA" id="ARBA00007362"/>
    </source>
</evidence>
<name>K9Z157_DACS8</name>
<dbReference type="GO" id="GO:0005886">
    <property type="term" value="C:plasma membrane"/>
    <property type="evidence" value="ECO:0007669"/>
    <property type="project" value="UniProtKB-SubCell"/>
</dbReference>
<keyword evidence="9 12" id="KW-1133">Transmembrane helix</keyword>
<evidence type="ECO:0000256" key="11">
    <source>
        <dbReference type="ARBA" id="ARBA00023136"/>
    </source>
</evidence>
<reference evidence="14" key="1">
    <citation type="submission" date="2012-04" db="EMBL/GenBank/DDBJ databases">
        <title>Finished genome of Dactylococcopsis salina PCC 8305.</title>
        <authorList>
            <consortium name="US DOE Joint Genome Institute"/>
            <person name="Gugger M."/>
            <person name="Coursin T."/>
            <person name="Rippka R."/>
            <person name="Tandeau De Marsac N."/>
            <person name="Huntemann M."/>
            <person name="Wei C.-L."/>
            <person name="Han J."/>
            <person name="Detter J.C."/>
            <person name="Han C."/>
            <person name="Tapia R."/>
            <person name="Daligault H."/>
            <person name="Chen A."/>
            <person name="Krypides N."/>
            <person name="Mavromatis K."/>
            <person name="Markowitz V."/>
            <person name="Szeto E."/>
            <person name="Ivanova N."/>
            <person name="Ovchinnikova G."/>
            <person name="Pagani I."/>
            <person name="Pati A."/>
            <person name="Goodwin L."/>
            <person name="Peters L."/>
            <person name="Pitluck S."/>
            <person name="Woyke T."/>
            <person name="Kerfeld C."/>
        </authorList>
    </citation>
    <scope>NUCLEOTIDE SEQUENCE [LARGE SCALE GENOMIC DNA]</scope>
    <source>
        <strain evidence="14">PCC 8305</strain>
    </source>
</reference>
<comment type="similarity">
    <text evidence="2">Belongs to the EamA transporter family.</text>
</comment>
<evidence type="ECO:0000256" key="6">
    <source>
        <dbReference type="ARBA" id="ARBA00022556"/>
    </source>
</evidence>
<evidence type="ECO:0000313" key="14">
    <source>
        <dbReference type="EMBL" id="AFZ52098.1"/>
    </source>
</evidence>
<evidence type="ECO:0000256" key="7">
    <source>
        <dbReference type="ARBA" id="ARBA00022692"/>
    </source>
</evidence>
<sequence length="111" mass="12217">MFYHYLALGISITGGIFGQLLLKSGALKSNTGILFFLDPKLIGGLFLYFLSALFYIFALKKIPLSVAFPSVSISYVVVAYLAHLIWNEPFGINQLLALSLIISGIIILNKF</sequence>
<dbReference type="STRING" id="13035.Dacsa_3618"/>
<dbReference type="AlphaFoldDB" id="K9Z157"/>
<evidence type="ECO:0000256" key="9">
    <source>
        <dbReference type="ARBA" id="ARBA00022989"/>
    </source>
</evidence>